<comment type="subcellular location">
    <subcellularLocation>
        <location evidence="1 7">Nucleus</location>
    </subcellularLocation>
</comment>
<comment type="similarity">
    <text evidence="2 7">Belongs to the enhancer of polycomb family.</text>
</comment>
<evidence type="ECO:0000259" key="9">
    <source>
        <dbReference type="Pfam" id="PF10513"/>
    </source>
</evidence>
<dbReference type="OrthoDB" id="435275at2759"/>
<comment type="caution">
    <text evidence="10">The sequence shown here is derived from an EMBL/GenBank/DDBJ whole genome shotgun (WGS) entry which is preliminary data.</text>
</comment>
<dbReference type="GO" id="GO:0006357">
    <property type="term" value="P:regulation of transcription by RNA polymerase II"/>
    <property type="evidence" value="ECO:0007669"/>
    <property type="project" value="InterPro"/>
</dbReference>
<organism evidence="10 11">
    <name type="scientific">Neoarthrinium moseri</name>
    <dbReference type="NCBI Taxonomy" id="1658444"/>
    <lineage>
        <taxon>Eukaryota</taxon>
        <taxon>Fungi</taxon>
        <taxon>Dikarya</taxon>
        <taxon>Ascomycota</taxon>
        <taxon>Pezizomycotina</taxon>
        <taxon>Sordariomycetes</taxon>
        <taxon>Xylariomycetidae</taxon>
        <taxon>Amphisphaeriales</taxon>
        <taxon>Apiosporaceae</taxon>
        <taxon>Neoarthrinium</taxon>
    </lineage>
</organism>
<evidence type="ECO:0000256" key="4">
    <source>
        <dbReference type="ARBA" id="ARBA00023163"/>
    </source>
</evidence>
<evidence type="ECO:0000256" key="8">
    <source>
        <dbReference type="SAM" id="MobiDB-lite"/>
    </source>
</evidence>
<name>A0A9Q0AHJ1_9PEZI</name>
<comment type="function">
    <text evidence="6">Component of the NuA4 histone acetyltransferase complex which is involved in transcriptional activation of selected genes principally by acetylation of nucleosomal histone H4 and H2A. The NuA4 complex is also involved in DNA repair. Involved in gene silencing by neighboring heterochromatin, blockage of the silencing spreading along the chromosome, and required for cell cycle progression through G2/M.</text>
</comment>
<dbReference type="GO" id="GO:0005634">
    <property type="term" value="C:nucleus"/>
    <property type="evidence" value="ECO:0007669"/>
    <property type="project" value="UniProtKB-SubCell"/>
</dbReference>
<evidence type="ECO:0000256" key="7">
    <source>
        <dbReference type="RuleBase" id="RU361124"/>
    </source>
</evidence>
<evidence type="ECO:0000256" key="3">
    <source>
        <dbReference type="ARBA" id="ARBA00023015"/>
    </source>
</evidence>
<dbReference type="Pfam" id="PF10513">
    <property type="entry name" value="EPL1"/>
    <property type="match status" value="1"/>
</dbReference>
<feature type="domain" description="Enhancer of polycomb-like N-terminal" evidence="9">
    <location>
        <begin position="9"/>
        <end position="149"/>
    </location>
</feature>
<evidence type="ECO:0000313" key="10">
    <source>
        <dbReference type="EMBL" id="KAI1849543.1"/>
    </source>
</evidence>
<feature type="compositionally biased region" description="Basic and acidic residues" evidence="8">
    <location>
        <begin position="493"/>
        <end position="504"/>
    </location>
</feature>
<evidence type="ECO:0000313" key="11">
    <source>
        <dbReference type="Proteomes" id="UP000829685"/>
    </source>
</evidence>
<evidence type="ECO:0000256" key="5">
    <source>
        <dbReference type="ARBA" id="ARBA00023242"/>
    </source>
</evidence>
<dbReference type="GO" id="GO:0035267">
    <property type="term" value="C:NuA4 histone acetyltransferase complex"/>
    <property type="evidence" value="ECO:0007669"/>
    <property type="project" value="InterPro"/>
</dbReference>
<gene>
    <name evidence="10" type="ORF">JX265_013608</name>
</gene>
<feature type="compositionally biased region" description="Low complexity" evidence="8">
    <location>
        <begin position="570"/>
        <end position="589"/>
    </location>
</feature>
<feature type="compositionally biased region" description="Low complexity" evidence="8">
    <location>
        <begin position="546"/>
        <end position="557"/>
    </location>
</feature>
<evidence type="ECO:0000256" key="2">
    <source>
        <dbReference type="ARBA" id="ARBA00008035"/>
    </source>
</evidence>
<evidence type="ECO:0000256" key="1">
    <source>
        <dbReference type="ARBA" id="ARBA00004123"/>
    </source>
</evidence>
<protein>
    <recommendedName>
        <fullName evidence="7">Enhancer of polycomb-like protein</fullName>
    </recommendedName>
</protein>
<dbReference type="EMBL" id="JAFIMR010000076">
    <property type="protein sequence ID" value="KAI1849543.1"/>
    <property type="molecule type" value="Genomic_DNA"/>
</dbReference>
<feature type="region of interest" description="Disordered" evidence="8">
    <location>
        <begin position="476"/>
        <end position="589"/>
    </location>
</feature>
<dbReference type="Proteomes" id="UP000829685">
    <property type="component" value="Unassembled WGS sequence"/>
</dbReference>
<keyword evidence="3 7" id="KW-0805">Transcription regulation</keyword>
<feature type="region of interest" description="Disordered" evidence="8">
    <location>
        <begin position="402"/>
        <end position="429"/>
    </location>
</feature>
<keyword evidence="4 7" id="KW-0804">Transcription</keyword>
<dbReference type="AlphaFoldDB" id="A0A9Q0AHJ1"/>
<proteinExistence type="inferred from homology"/>
<keyword evidence="5 7" id="KW-0539">Nucleus</keyword>
<dbReference type="InterPro" id="IPR024943">
    <property type="entry name" value="Enhancer_polycomb"/>
</dbReference>
<accession>A0A9Q0AHJ1</accession>
<dbReference type="InterPro" id="IPR019542">
    <property type="entry name" value="Enhancer_polycomb-like_N"/>
</dbReference>
<keyword evidence="11" id="KW-1185">Reference proteome</keyword>
<sequence>MSSSRKVRIKKLNPKTALPVLIEGQIDDTEYEALTTDLGHTTHGVDSAEQNEYHLQAALSKVGAAKEDNEIPVPPPQKSEVDFDDLYPRPYIEPRNYIKFSETVEETLGCLYDMTTEDDEYLKTYNAKRPAKDQLSEDDFERIMDIFEHTASEQAPFAAVDNTIVSYEVMAQHMVHSTVNKMQNHAKVVYEYWKSQRQAQGNQTLHPTLKFETHTEQDEMDPYVCFRRREVRQTRKTRQRDVQIADKLKKLRKELEDGRLLVVMSQQREVLKRELLNVERTIFEHRAKLKERKIRLGIKTEDEDMLINTKPQKRKIQEVQAPVRAGQNTQLRLAVRVDGKPVEQELPLLSEKIDEKWEELRRDVEHKHQTHNLWNQNHIDLTDKPLPPVRQEQEQSFRLAKPTFLPTPPTSASEDMELDEEPAAGAEVSMASASALSRYNTGHLSPDEDCAFSFRRRHGRDGRLWVDRRKIDRNGRDRMARLASPPSDMDEDEARRFDRTKYDQDDSDDEQPVYHIDPNDMRALKYRASIHPPPPIQRGYGMRQLPEGAGSAPGGPANRQGLPQPPPASQTPAQTQAQARPQQQPQPSS</sequence>
<reference evidence="10" key="1">
    <citation type="submission" date="2021-03" db="EMBL/GenBank/DDBJ databases">
        <title>Revisited historic fungal species revealed as producer of novel bioactive compounds through whole genome sequencing and comparative genomics.</title>
        <authorList>
            <person name="Vignolle G.A."/>
            <person name="Hochenegger N."/>
            <person name="Mach R.L."/>
            <person name="Mach-Aigner A.R."/>
            <person name="Javad Rahimi M."/>
            <person name="Salim K.A."/>
            <person name="Chan C.M."/>
            <person name="Lim L.B.L."/>
            <person name="Cai F."/>
            <person name="Druzhinina I.S."/>
            <person name="U'Ren J.M."/>
            <person name="Derntl C."/>
        </authorList>
    </citation>
    <scope>NUCLEOTIDE SEQUENCE</scope>
    <source>
        <strain evidence="10">TUCIM 5799</strain>
    </source>
</reference>
<feature type="region of interest" description="Disordered" evidence="8">
    <location>
        <begin position="65"/>
        <end position="84"/>
    </location>
</feature>
<dbReference type="PANTHER" id="PTHR14898">
    <property type="entry name" value="ENHANCER OF POLYCOMB"/>
    <property type="match status" value="1"/>
</dbReference>
<evidence type="ECO:0000256" key="6">
    <source>
        <dbReference type="ARBA" id="ARBA00025513"/>
    </source>
</evidence>